<evidence type="ECO:0000313" key="3">
    <source>
        <dbReference type="EMBL" id="KAH9369827.1"/>
    </source>
</evidence>
<dbReference type="PROSITE" id="PS50056">
    <property type="entry name" value="TYR_PHOSPHATASE_2"/>
    <property type="match status" value="1"/>
</dbReference>
<dbReference type="GO" id="GO:0004651">
    <property type="term" value="F:polynucleotide 5'-phosphatase activity"/>
    <property type="evidence" value="ECO:0007669"/>
    <property type="project" value="TreeGrafter"/>
</dbReference>
<dbReference type="PANTHER" id="PTHR10367">
    <property type="entry name" value="MRNA-CAPPING ENZYME"/>
    <property type="match status" value="1"/>
</dbReference>
<dbReference type="InterPro" id="IPR051029">
    <property type="entry name" value="mRNA_Capping_Enz/RNA_Phosphat"/>
</dbReference>
<keyword evidence="4" id="KW-1185">Reference proteome</keyword>
<dbReference type="AlphaFoldDB" id="A0A9J6G406"/>
<gene>
    <name evidence="3" type="ORF">HPB48_008563</name>
</gene>
<dbReference type="InterPro" id="IPR016130">
    <property type="entry name" value="Tyr_Pase_AS"/>
</dbReference>
<dbReference type="InterPro" id="IPR000387">
    <property type="entry name" value="Tyr_Pase_dom"/>
</dbReference>
<organism evidence="3 4">
    <name type="scientific">Haemaphysalis longicornis</name>
    <name type="common">Bush tick</name>
    <dbReference type="NCBI Taxonomy" id="44386"/>
    <lineage>
        <taxon>Eukaryota</taxon>
        <taxon>Metazoa</taxon>
        <taxon>Ecdysozoa</taxon>
        <taxon>Arthropoda</taxon>
        <taxon>Chelicerata</taxon>
        <taxon>Arachnida</taxon>
        <taxon>Acari</taxon>
        <taxon>Parasitiformes</taxon>
        <taxon>Ixodida</taxon>
        <taxon>Ixodoidea</taxon>
        <taxon>Ixodidae</taxon>
        <taxon>Haemaphysalinae</taxon>
        <taxon>Haemaphysalis</taxon>
    </lineage>
</organism>
<feature type="domain" description="Tyrosine specific protein phosphatases" evidence="2">
    <location>
        <begin position="101"/>
        <end position="170"/>
    </location>
</feature>
<dbReference type="InterPro" id="IPR000340">
    <property type="entry name" value="Dual-sp_phosphatase_cat-dom"/>
</dbReference>
<dbReference type="PROSITE" id="PS00383">
    <property type="entry name" value="TYR_PHOSPHATASE_1"/>
    <property type="match status" value="1"/>
</dbReference>
<dbReference type="Proteomes" id="UP000821853">
    <property type="component" value="Chromosome 3"/>
</dbReference>
<comment type="caution">
    <text evidence="3">The sequence shown here is derived from an EMBL/GenBank/DDBJ whole genome shotgun (WGS) entry which is preliminary data.</text>
</comment>
<dbReference type="OrthoDB" id="428974at2759"/>
<dbReference type="VEuPathDB" id="VectorBase:HLOH_049758"/>
<name>A0A9J6G406_HAELO</name>
<dbReference type="PANTHER" id="PTHR10367:SF9">
    <property type="entry name" value="DUAL-SPECIFICITY PHOSPHATASE 11 (RNA_RNP COMPLEX 1-INTERACTING)"/>
    <property type="match status" value="1"/>
</dbReference>
<dbReference type="EMBL" id="JABSTR010000005">
    <property type="protein sequence ID" value="KAH9369827.1"/>
    <property type="molecule type" value="Genomic_DNA"/>
</dbReference>
<dbReference type="InterPro" id="IPR029021">
    <property type="entry name" value="Prot-tyrosine_phosphatase-like"/>
</dbReference>
<dbReference type="SUPFAM" id="SSF52799">
    <property type="entry name" value="(Phosphotyrosine protein) phosphatases II"/>
    <property type="match status" value="1"/>
</dbReference>
<evidence type="ECO:0000259" key="2">
    <source>
        <dbReference type="PROSITE" id="PS50056"/>
    </source>
</evidence>
<accession>A0A9J6G406</accession>
<dbReference type="Pfam" id="PF00782">
    <property type="entry name" value="DSPc"/>
    <property type="match status" value="1"/>
</dbReference>
<dbReference type="Gene3D" id="3.90.190.10">
    <property type="entry name" value="Protein tyrosine phosphatase superfamily"/>
    <property type="match status" value="1"/>
</dbReference>
<proteinExistence type="predicted"/>
<evidence type="ECO:0000313" key="4">
    <source>
        <dbReference type="Proteomes" id="UP000821853"/>
    </source>
</evidence>
<evidence type="ECO:0000256" key="1">
    <source>
        <dbReference type="SAM" id="MobiDB-lite"/>
    </source>
</evidence>
<reference evidence="3 4" key="1">
    <citation type="journal article" date="2020" name="Cell">
        <title>Large-Scale Comparative Analyses of Tick Genomes Elucidate Their Genetic Diversity and Vector Capacities.</title>
        <authorList>
            <consortium name="Tick Genome and Microbiome Consortium (TIGMIC)"/>
            <person name="Jia N."/>
            <person name="Wang J."/>
            <person name="Shi W."/>
            <person name="Du L."/>
            <person name="Sun Y."/>
            <person name="Zhan W."/>
            <person name="Jiang J.F."/>
            <person name="Wang Q."/>
            <person name="Zhang B."/>
            <person name="Ji P."/>
            <person name="Bell-Sakyi L."/>
            <person name="Cui X.M."/>
            <person name="Yuan T.T."/>
            <person name="Jiang B.G."/>
            <person name="Yang W.F."/>
            <person name="Lam T.T."/>
            <person name="Chang Q.C."/>
            <person name="Ding S.J."/>
            <person name="Wang X.J."/>
            <person name="Zhu J.G."/>
            <person name="Ruan X.D."/>
            <person name="Zhao L."/>
            <person name="Wei J.T."/>
            <person name="Ye R.Z."/>
            <person name="Que T.C."/>
            <person name="Du C.H."/>
            <person name="Zhou Y.H."/>
            <person name="Cheng J.X."/>
            <person name="Dai P.F."/>
            <person name="Guo W.B."/>
            <person name="Han X.H."/>
            <person name="Huang E.J."/>
            <person name="Li L.F."/>
            <person name="Wei W."/>
            <person name="Gao Y.C."/>
            <person name="Liu J.Z."/>
            <person name="Shao H.Z."/>
            <person name="Wang X."/>
            <person name="Wang C.C."/>
            <person name="Yang T.C."/>
            <person name="Huo Q.B."/>
            <person name="Li W."/>
            <person name="Chen H.Y."/>
            <person name="Chen S.E."/>
            <person name="Zhou L.G."/>
            <person name="Ni X.B."/>
            <person name="Tian J.H."/>
            <person name="Sheng Y."/>
            <person name="Liu T."/>
            <person name="Pan Y.S."/>
            <person name="Xia L.Y."/>
            <person name="Li J."/>
            <person name="Zhao F."/>
            <person name="Cao W.C."/>
        </authorList>
    </citation>
    <scope>NUCLEOTIDE SEQUENCE [LARGE SCALE GENOMIC DNA]</scope>
    <source>
        <strain evidence="3">HaeL-2018</strain>
    </source>
</reference>
<feature type="region of interest" description="Disordered" evidence="1">
    <location>
        <begin position="263"/>
        <end position="286"/>
    </location>
</feature>
<protein>
    <recommendedName>
        <fullName evidence="2">Tyrosine specific protein phosphatases domain-containing protein</fullName>
    </recommendedName>
</protein>
<sequence>MGRSKTIPDRWLDYTNVGSIVPGTRFIAFKVPLRESICARLPPHQRFTPNALLERVYGLGLVIDLTCTDRYYDPTNIKQCGIVHAKIMCVGQQVPSESVVYQFFQAVDAFLMNPANDGKLIGVHCTHGVNRTGYLVCKYMIDRLRIAPATAIEDFERSRGHRFDREEYVSNLQGGGGDARAPLPVPASRPVAAAAHGGYGDHRGPQPMAYQRDDFRYAAPTGHYGATGYGHVAGRPMEPSAFGGYGGYGDGWRDPAAVMNWPRGEDSDQYADRVPNGDVHRQYWNR</sequence>